<sequence>MDKAWDGVFYSTIFKELPRFPLNFRGCSSTGDRFLTRWASLKMFKSGATLPSFQLTRLKTKCS</sequence>
<reference evidence="1 2" key="1">
    <citation type="submission" date="2018-06" db="EMBL/GenBank/DDBJ databases">
        <title>Extensive metabolic versatility and redundancy in microbially diverse, dynamic hydrothermal sediments.</title>
        <authorList>
            <person name="Dombrowski N."/>
            <person name="Teske A."/>
            <person name="Baker B.J."/>
        </authorList>
    </citation>
    <scope>NUCLEOTIDE SEQUENCE [LARGE SCALE GENOMIC DNA]</scope>
    <source>
        <strain evidence="1">B66_G16</strain>
    </source>
</reference>
<gene>
    <name evidence="1" type="ORF">DRJ31_09780</name>
</gene>
<proteinExistence type="predicted"/>
<name>A0A497EJV6_9CREN</name>
<dbReference type="EMBL" id="QMQV01000171">
    <property type="protein sequence ID" value="RLE46649.1"/>
    <property type="molecule type" value="Genomic_DNA"/>
</dbReference>
<evidence type="ECO:0000313" key="1">
    <source>
        <dbReference type="EMBL" id="RLE46649.1"/>
    </source>
</evidence>
<organism evidence="1 2">
    <name type="scientific">Thermoproteota archaeon</name>
    <dbReference type="NCBI Taxonomy" id="2056631"/>
    <lineage>
        <taxon>Archaea</taxon>
        <taxon>Thermoproteota</taxon>
    </lineage>
</organism>
<accession>A0A497EJV6</accession>
<dbReference type="AlphaFoldDB" id="A0A497EJV6"/>
<protein>
    <submittedName>
        <fullName evidence="1">Uncharacterized protein</fullName>
    </submittedName>
</protein>
<dbReference type="Proteomes" id="UP000278475">
    <property type="component" value="Unassembled WGS sequence"/>
</dbReference>
<evidence type="ECO:0000313" key="2">
    <source>
        <dbReference type="Proteomes" id="UP000278475"/>
    </source>
</evidence>
<comment type="caution">
    <text evidence="1">The sequence shown here is derived from an EMBL/GenBank/DDBJ whole genome shotgun (WGS) entry which is preliminary data.</text>
</comment>